<comment type="caution">
    <text evidence="2">The sequence shown here is derived from an EMBL/GenBank/DDBJ whole genome shotgun (WGS) entry which is preliminary data.</text>
</comment>
<gene>
    <name evidence="2" type="ORF">KDK67_07645</name>
</gene>
<dbReference type="PANTHER" id="PTHR35902:SF3">
    <property type="entry name" value="NPCBM-ASSOCIATED, NEW3 DOMAIN OF ALPHA-GALACTOSIDASE"/>
    <property type="match status" value="1"/>
</dbReference>
<keyword evidence="1" id="KW-0812">Transmembrane</keyword>
<dbReference type="RefSeq" id="WP_250868216.1">
    <property type="nucleotide sequence ID" value="NZ_JAGSOI010000026.1"/>
</dbReference>
<keyword evidence="1" id="KW-1133">Transmembrane helix</keyword>
<dbReference type="EMBL" id="JAGSOI010000026">
    <property type="protein sequence ID" value="MCM1986866.1"/>
    <property type="molecule type" value="Genomic_DNA"/>
</dbReference>
<sequence>MGNDNSRITKEITVFAFMMVLLIMVMPSASAQESSVTSLDISVQKYEPFPAEIGQYVDVWVKVENFRSGQSDDVTIKLVPEYPLSLDSEKNAENNIGILSPDSASVQEFRLYVDENAKPGTASFDVYYRGTDNSPWIKDTFKIKVGSTTFDSKGTLELTETTSTPDMFSPGDKGTISFKLTNTASENTINFEGEDYDTNARIQSASLTGADSIKVTSGVQEAGIVGPGNSVTLTFNVEVPEEVQEGTYYLDLAIIGNSYSYNNIWRVPVTIDSSSLKMIPSKSMILTNSEGKIQFDVANLHQNTISSVSVRPIAEGIKFSPAEYFIGSMKPDELFTIEFNAVAEEEREQSSLTLEAEYRNGFNDHTTSANVGNLEVVEEKTDTSTGSTTIAFVLLIVAAAGIFIYRKRKQD</sequence>
<keyword evidence="1" id="KW-0472">Membrane</keyword>
<evidence type="ECO:0000313" key="2">
    <source>
        <dbReference type="EMBL" id="MCM1986866.1"/>
    </source>
</evidence>
<evidence type="ECO:0000256" key="1">
    <source>
        <dbReference type="SAM" id="Phobius"/>
    </source>
</evidence>
<protein>
    <submittedName>
        <fullName evidence="2">COG1361 S-layer family protein</fullName>
    </submittedName>
</protein>
<keyword evidence="3" id="KW-1185">Reference proteome</keyword>
<proteinExistence type="predicted"/>
<organism evidence="2 3">
    <name type="scientific">Methanococcoides seepicolus</name>
    <dbReference type="NCBI Taxonomy" id="2828780"/>
    <lineage>
        <taxon>Archaea</taxon>
        <taxon>Methanobacteriati</taxon>
        <taxon>Methanobacteriota</taxon>
        <taxon>Stenosarchaea group</taxon>
        <taxon>Methanomicrobia</taxon>
        <taxon>Methanosarcinales</taxon>
        <taxon>Methanosarcinaceae</taxon>
        <taxon>Methanococcoides</taxon>
    </lineage>
</organism>
<evidence type="ECO:0000313" key="3">
    <source>
        <dbReference type="Proteomes" id="UP001056766"/>
    </source>
</evidence>
<feature type="transmembrane region" description="Helical" evidence="1">
    <location>
        <begin position="386"/>
        <end position="405"/>
    </location>
</feature>
<accession>A0A9E4ZFW8</accession>
<reference evidence="2" key="2">
    <citation type="submission" date="2021-04" db="EMBL/GenBank/DDBJ databases">
        <authorList>
            <person name="Dong X."/>
        </authorList>
    </citation>
    <scope>NUCLEOTIDE SEQUENCE</scope>
    <source>
        <strain evidence="2">LLY</strain>
    </source>
</reference>
<dbReference type="Proteomes" id="UP001056766">
    <property type="component" value="Unassembled WGS sequence"/>
</dbReference>
<dbReference type="PANTHER" id="PTHR35902">
    <property type="entry name" value="S-LAYER DOMAIN-LIKE PROTEIN-RELATED"/>
    <property type="match status" value="1"/>
</dbReference>
<reference evidence="2" key="1">
    <citation type="journal article" date="2021" name="mSystems">
        <title>Bacteria and Archaea Synergistically Convert Glycine Betaine to Biogenic Methane in the Formosa Cold Seep of the South China Sea.</title>
        <authorList>
            <person name="Li L."/>
            <person name="Zhang W."/>
            <person name="Zhang S."/>
            <person name="Song L."/>
            <person name="Sun Q."/>
            <person name="Zhang H."/>
            <person name="Xiang H."/>
            <person name="Dong X."/>
        </authorList>
    </citation>
    <scope>NUCLEOTIDE SEQUENCE</scope>
    <source>
        <strain evidence="2">LLY</strain>
    </source>
</reference>
<dbReference type="AlphaFoldDB" id="A0A9E4ZFW8"/>
<name>A0A9E4ZFW8_9EURY</name>